<dbReference type="InParanoid" id="E4XP31"/>
<name>E4XP31_OIKDI</name>
<gene>
    <name evidence="2" type="ORF">GSOID_T00016791001</name>
</gene>
<feature type="coiled-coil region" evidence="1">
    <location>
        <begin position="11"/>
        <end position="63"/>
    </location>
</feature>
<protein>
    <submittedName>
        <fullName evidence="2">Uncharacterized protein</fullName>
    </submittedName>
</protein>
<dbReference type="EMBL" id="FN653089">
    <property type="protein sequence ID" value="CBY11619.1"/>
    <property type="molecule type" value="Genomic_DNA"/>
</dbReference>
<dbReference type="AlphaFoldDB" id="E4XP31"/>
<dbReference type="Proteomes" id="UP000001307">
    <property type="component" value="Unassembled WGS sequence"/>
</dbReference>
<evidence type="ECO:0000256" key="1">
    <source>
        <dbReference type="SAM" id="Coils"/>
    </source>
</evidence>
<keyword evidence="1" id="KW-0175">Coiled coil</keyword>
<keyword evidence="3" id="KW-1185">Reference proteome</keyword>
<evidence type="ECO:0000313" key="2">
    <source>
        <dbReference type="EMBL" id="CBY11619.1"/>
    </source>
</evidence>
<accession>E4XP31</accession>
<organism evidence="2">
    <name type="scientific">Oikopleura dioica</name>
    <name type="common">Tunicate</name>
    <dbReference type="NCBI Taxonomy" id="34765"/>
    <lineage>
        <taxon>Eukaryota</taxon>
        <taxon>Metazoa</taxon>
        <taxon>Chordata</taxon>
        <taxon>Tunicata</taxon>
        <taxon>Appendicularia</taxon>
        <taxon>Copelata</taxon>
        <taxon>Oikopleuridae</taxon>
        <taxon>Oikopleura</taxon>
    </lineage>
</organism>
<proteinExistence type="predicted"/>
<sequence length="143" mass="16659">MCNWLTTLFGLVDDESVKKQLQELRKELINENEERLIDEKWKRSEQRDQIALLKSRIRELEKKQMNAPRILQRQPTAFHGQHIMPTTGHFTVVPTSQQRVQPTGIPVVRQPSSAELEQRVRNAATRVAHNVKTTTKTENPKEK</sequence>
<reference evidence="2" key="1">
    <citation type="journal article" date="2010" name="Science">
        <title>Plasticity of animal genome architecture unmasked by rapid evolution of a pelagic tunicate.</title>
        <authorList>
            <person name="Denoeud F."/>
            <person name="Henriet S."/>
            <person name="Mungpakdee S."/>
            <person name="Aury J.M."/>
            <person name="Da Silva C."/>
            <person name="Brinkmann H."/>
            <person name="Mikhaleva J."/>
            <person name="Olsen L.C."/>
            <person name="Jubin C."/>
            <person name="Canestro C."/>
            <person name="Bouquet J.M."/>
            <person name="Danks G."/>
            <person name="Poulain J."/>
            <person name="Campsteijn C."/>
            <person name="Adamski M."/>
            <person name="Cross I."/>
            <person name="Yadetie F."/>
            <person name="Muffato M."/>
            <person name="Louis A."/>
            <person name="Butcher S."/>
            <person name="Tsagkogeorga G."/>
            <person name="Konrad A."/>
            <person name="Singh S."/>
            <person name="Jensen M.F."/>
            <person name="Cong E.H."/>
            <person name="Eikeseth-Otteraa H."/>
            <person name="Noel B."/>
            <person name="Anthouard V."/>
            <person name="Porcel B.M."/>
            <person name="Kachouri-Lafond R."/>
            <person name="Nishino A."/>
            <person name="Ugolini M."/>
            <person name="Chourrout P."/>
            <person name="Nishida H."/>
            <person name="Aasland R."/>
            <person name="Huzurbazar S."/>
            <person name="Westhof E."/>
            <person name="Delsuc F."/>
            <person name="Lehrach H."/>
            <person name="Reinhardt R."/>
            <person name="Weissenbach J."/>
            <person name="Roy S.W."/>
            <person name="Artiguenave F."/>
            <person name="Postlethwait J.H."/>
            <person name="Manak J.R."/>
            <person name="Thompson E.M."/>
            <person name="Jaillon O."/>
            <person name="Du Pasquier L."/>
            <person name="Boudinot P."/>
            <person name="Liberles D.A."/>
            <person name="Volff J.N."/>
            <person name="Philippe H."/>
            <person name="Lenhard B."/>
            <person name="Roest Crollius H."/>
            <person name="Wincker P."/>
            <person name="Chourrout D."/>
        </authorList>
    </citation>
    <scope>NUCLEOTIDE SEQUENCE [LARGE SCALE GENOMIC DNA]</scope>
</reference>
<evidence type="ECO:0000313" key="3">
    <source>
        <dbReference type="Proteomes" id="UP000001307"/>
    </source>
</evidence>